<comment type="similarity">
    <text evidence="5">Belongs to the class I-like SAM-binding methyltransferase superfamily. RsmB/NOP family.</text>
</comment>
<dbReference type="PATRIC" id="fig|1276246.3.peg.853"/>
<dbReference type="InterPro" id="IPR023267">
    <property type="entry name" value="RCMT"/>
</dbReference>
<dbReference type="AlphaFoldDB" id="W6A7W0"/>
<dbReference type="STRING" id="1276246.SCULI_v1c08580"/>
<evidence type="ECO:0000256" key="4">
    <source>
        <dbReference type="ARBA" id="ARBA00022884"/>
    </source>
</evidence>
<dbReference type="Gene3D" id="3.30.70.1170">
    <property type="entry name" value="Sun protein, domain 3"/>
    <property type="match status" value="1"/>
</dbReference>
<keyword evidence="8" id="KW-1185">Reference proteome</keyword>
<organism evidence="7 8">
    <name type="scientific">Spiroplasma culicicola AES-1</name>
    <dbReference type="NCBI Taxonomy" id="1276246"/>
    <lineage>
        <taxon>Bacteria</taxon>
        <taxon>Bacillati</taxon>
        <taxon>Mycoplasmatota</taxon>
        <taxon>Mollicutes</taxon>
        <taxon>Entomoplasmatales</taxon>
        <taxon>Spiroplasmataceae</taxon>
        <taxon>Spiroplasma</taxon>
    </lineage>
</organism>
<dbReference type="InterPro" id="IPR001678">
    <property type="entry name" value="MeTrfase_RsmB-F_NOP2_dom"/>
</dbReference>
<keyword evidence="1 5" id="KW-0489">Methyltransferase</keyword>
<dbReference type="PANTHER" id="PTHR22807:SF53">
    <property type="entry name" value="RIBOSOMAL RNA SMALL SUBUNIT METHYLTRANSFERASE B-RELATED"/>
    <property type="match status" value="1"/>
</dbReference>
<feature type="domain" description="SAM-dependent MTase RsmB/NOP-type" evidence="6">
    <location>
        <begin position="163"/>
        <end position="418"/>
    </location>
</feature>
<proteinExistence type="inferred from homology"/>
<dbReference type="SUPFAM" id="SSF53335">
    <property type="entry name" value="S-adenosyl-L-methionine-dependent methyltransferases"/>
    <property type="match status" value="1"/>
</dbReference>
<name>W6A7W0_9MOLU</name>
<dbReference type="PANTHER" id="PTHR22807">
    <property type="entry name" value="NOP2 YEAST -RELATED NOL1/NOP2/FMU SUN DOMAIN-CONTAINING"/>
    <property type="match status" value="1"/>
</dbReference>
<dbReference type="Pfam" id="PF22458">
    <property type="entry name" value="RsmF-B_ferredox"/>
    <property type="match status" value="1"/>
</dbReference>
<dbReference type="InterPro" id="IPR049560">
    <property type="entry name" value="MeTrfase_RsmB-F_NOP2_cat"/>
</dbReference>
<dbReference type="InterPro" id="IPR029063">
    <property type="entry name" value="SAM-dependent_MTases_sf"/>
</dbReference>
<feature type="binding site" evidence="5">
    <location>
        <position position="317"/>
    </location>
    <ligand>
        <name>S-adenosyl-L-methionine</name>
        <dbReference type="ChEBI" id="CHEBI:59789"/>
    </ligand>
</feature>
<reference evidence="7 8" key="1">
    <citation type="journal article" date="2014" name="Genome Biol. Evol.">
        <title>Molecular evolution of the substrate utilization strategies and putative virulence factors in mosquito-associated Spiroplasma species.</title>
        <authorList>
            <person name="Chang T.H."/>
            <person name="Lo W.S."/>
            <person name="Ku C."/>
            <person name="Chen L.L."/>
            <person name="Kuo C.H."/>
        </authorList>
    </citation>
    <scope>NUCLEOTIDE SEQUENCE [LARGE SCALE GENOMIC DNA]</scope>
    <source>
        <strain evidence="7">AES-1</strain>
    </source>
</reference>
<evidence type="ECO:0000256" key="5">
    <source>
        <dbReference type="PROSITE-ProRule" id="PRU01023"/>
    </source>
</evidence>
<dbReference type="Pfam" id="PF01029">
    <property type="entry name" value="NusB"/>
    <property type="match status" value="1"/>
</dbReference>
<feature type="binding site" evidence="5">
    <location>
        <begin position="250"/>
        <end position="256"/>
    </location>
    <ligand>
        <name>S-adenosyl-L-methionine</name>
        <dbReference type="ChEBI" id="CHEBI:59789"/>
    </ligand>
</feature>
<keyword evidence="2 5" id="KW-0808">Transferase</keyword>
<keyword evidence="3 5" id="KW-0949">S-adenosyl-L-methionine</keyword>
<keyword evidence="4 5" id="KW-0694">RNA-binding</keyword>
<feature type="active site" description="Nucleophile" evidence="5">
    <location>
        <position position="371"/>
    </location>
</feature>
<dbReference type="PRINTS" id="PR02008">
    <property type="entry name" value="RCMTFAMILY"/>
</dbReference>
<dbReference type="GO" id="GO:0003723">
    <property type="term" value="F:RNA binding"/>
    <property type="evidence" value="ECO:0007669"/>
    <property type="project" value="UniProtKB-UniRule"/>
</dbReference>
<accession>W6A7W0</accession>
<dbReference type="GO" id="GO:0001510">
    <property type="term" value="P:RNA methylation"/>
    <property type="evidence" value="ECO:0007669"/>
    <property type="project" value="InterPro"/>
</dbReference>
<feature type="binding site" evidence="5">
    <location>
        <position position="301"/>
    </location>
    <ligand>
        <name>S-adenosyl-L-methionine</name>
        <dbReference type="ChEBI" id="CHEBI:59789"/>
    </ligand>
</feature>
<sequence>MNSRFKAWEIIYKVIVENQFSNKLLNNLAKQKAMSSSDIAFIFKLVYGTIQYKIYLEYVVNKIIDASKTNMKIQILLWMVLYQMKFLNQPDYSIVNESVEAAKLIDKNSSGFVNAISKQLLNQQLWIVDIKNKQNIFPLKNGFPFWLFQQIKNDYGIEIANQIVLSSNQDKRISFRVNETKISKQELYLKYKDDYQLEESKIASNCLIANKNIIASDLITQGLIYIQDETSILAVEQLNLKSNTNILDLCCAPGGKLSYMCAIVDKNTIIDANEINNSKEKIILENLNRLDLKNFNLYFGDGIKFNSQKKYDSIMLDAPCSGYGVLKRKPEIKLKKYSNEEVEQLLLTQEKLLDNAASLLNAEGSILYSTCTVNKKENQDQIQKFLTRHNTFRIIFEKQFFGFEGNNNGFYICKIKKF</sequence>
<dbReference type="Gene3D" id="1.10.940.10">
    <property type="entry name" value="NusB-like"/>
    <property type="match status" value="1"/>
</dbReference>
<evidence type="ECO:0000256" key="2">
    <source>
        <dbReference type="ARBA" id="ARBA00022679"/>
    </source>
</evidence>
<dbReference type="SUPFAM" id="SSF48013">
    <property type="entry name" value="NusB-like"/>
    <property type="match status" value="1"/>
</dbReference>
<dbReference type="GO" id="GO:0006355">
    <property type="term" value="P:regulation of DNA-templated transcription"/>
    <property type="evidence" value="ECO:0007669"/>
    <property type="project" value="InterPro"/>
</dbReference>
<evidence type="ECO:0000256" key="3">
    <source>
        <dbReference type="ARBA" id="ARBA00022691"/>
    </source>
</evidence>
<gene>
    <name evidence="7" type="primary">sunL</name>
    <name evidence="7" type="ORF">SCULI_v1c08580</name>
</gene>
<dbReference type="eggNOG" id="COG0144">
    <property type="taxonomic scope" value="Bacteria"/>
</dbReference>
<evidence type="ECO:0000313" key="7">
    <source>
        <dbReference type="EMBL" id="AHI53198.1"/>
    </source>
</evidence>
<evidence type="ECO:0000313" key="8">
    <source>
        <dbReference type="Proteomes" id="UP000019267"/>
    </source>
</evidence>
<dbReference type="InterPro" id="IPR006027">
    <property type="entry name" value="NusB_RsmB_TIM44"/>
</dbReference>
<dbReference type="InterPro" id="IPR054728">
    <property type="entry name" value="RsmB-like_ferredoxin"/>
</dbReference>
<evidence type="ECO:0000256" key="1">
    <source>
        <dbReference type="ARBA" id="ARBA00022603"/>
    </source>
</evidence>
<dbReference type="HOGENOM" id="CLU_005316_0_1_14"/>
<feature type="binding site" evidence="5">
    <location>
        <position position="274"/>
    </location>
    <ligand>
        <name>S-adenosyl-L-methionine</name>
        <dbReference type="ChEBI" id="CHEBI:59789"/>
    </ligand>
</feature>
<protein>
    <submittedName>
        <fullName evidence="7">RNA-binding Sun protein</fullName>
    </submittedName>
</protein>
<dbReference type="EMBL" id="CP006681">
    <property type="protein sequence ID" value="AHI53198.1"/>
    <property type="molecule type" value="Genomic_DNA"/>
</dbReference>
<dbReference type="NCBIfam" id="NF011494">
    <property type="entry name" value="PRK14902.1"/>
    <property type="match status" value="1"/>
</dbReference>
<dbReference type="OrthoDB" id="9810297at2"/>
<dbReference type="Proteomes" id="UP000019267">
    <property type="component" value="Chromosome"/>
</dbReference>
<dbReference type="eggNOG" id="COG0781">
    <property type="taxonomic scope" value="Bacteria"/>
</dbReference>
<dbReference type="KEGG" id="scq:SCULI_v1c08580"/>
<evidence type="ECO:0000259" key="6">
    <source>
        <dbReference type="PROSITE" id="PS51686"/>
    </source>
</evidence>
<dbReference type="GO" id="GO:0008173">
    <property type="term" value="F:RNA methyltransferase activity"/>
    <property type="evidence" value="ECO:0007669"/>
    <property type="project" value="InterPro"/>
</dbReference>
<dbReference type="Pfam" id="PF01189">
    <property type="entry name" value="Methyltr_RsmB-F"/>
    <property type="match status" value="1"/>
</dbReference>
<dbReference type="InterPro" id="IPR035926">
    <property type="entry name" value="NusB-like_sf"/>
</dbReference>
<dbReference type="PROSITE" id="PS51686">
    <property type="entry name" value="SAM_MT_RSMB_NOP"/>
    <property type="match status" value="1"/>
</dbReference>
<dbReference type="Gene3D" id="3.40.50.150">
    <property type="entry name" value="Vaccinia Virus protein VP39"/>
    <property type="match status" value="1"/>
</dbReference>